<sequence>MIFKPFTDICASHLQQLKLLIRKPLVLKMWLLSAHKAQLAAVLVLVFILAGAPSVCGALADALYPPPAQSLGKRIVKVFAPGVSHKHPLRDARYHAFLTACYGLFGIPLWLLFSHLGPSLRAAQAQAETYKNLALIAPNTATKQQHLQSALNYSVTPLPSAPQGQATLMRDTDAEQTQHTTLILPETQHLQATSIGEDQRYQVVKALASGGAGVVYQALDTRLKRQVAIKQLLTHNADNAAMVARFREEAHALANLNHPHIISIFDLLEHNNQLWMVMELMSGGTLADKIRAKGFFSFSDAIILLSDIADGLAAAHSNNIVHRDIKPENILFTEKGVAKIGDFGIAKSAAQITQTQHGLVLGSPGYMSPEQAAGQSTDNRSDIYALGITLYEMLTGELPFTGSTTQVLTKHITQAAPLLSSLRYETPVAVDRLLQKMLEKEPAQRYQNVTELLTAVNTIRSELAPKA</sequence>
<dbReference type="EMBL" id="JBHSCX010000001">
    <property type="protein sequence ID" value="MFC4360726.1"/>
    <property type="molecule type" value="Genomic_DNA"/>
</dbReference>
<keyword evidence="4" id="KW-0067">ATP-binding</keyword>
<dbReference type="Gene3D" id="3.30.200.20">
    <property type="entry name" value="Phosphorylase Kinase, domain 1"/>
    <property type="match status" value="1"/>
</dbReference>
<dbReference type="GO" id="GO:0004674">
    <property type="term" value="F:protein serine/threonine kinase activity"/>
    <property type="evidence" value="ECO:0007669"/>
    <property type="project" value="UniProtKB-EC"/>
</dbReference>
<keyword evidence="5" id="KW-1133">Transmembrane helix</keyword>
<reference evidence="8" key="1">
    <citation type="journal article" date="2019" name="Int. J. Syst. Evol. Microbiol.">
        <title>The Global Catalogue of Microorganisms (GCM) 10K type strain sequencing project: providing services to taxonomists for standard genome sequencing and annotation.</title>
        <authorList>
            <consortium name="The Broad Institute Genomics Platform"/>
            <consortium name="The Broad Institute Genome Sequencing Center for Infectious Disease"/>
            <person name="Wu L."/>
            <person name="Ma J."/>
        </authorList>
    </citation>
    <scope>NUCLEOTIDE SEQUENCE [LARGE SCALE GENOMIC DNA]</scope>
    <source>
        <strain evidence="8">CECT 8570</strain>
    </source>
</reference>
<feature type="domain" description="Protein kinase" evidence="6">
    <location>
        <begin position="201"/>
        <end position="459"/>
    </location>
</feature>
<dbReference type="CDD" id="cd14014">
    <property type="entry name" value="STKc_PknB_like"/>
    <property type="match status" value="1"/>
</dbReference>
<dbReference type="PROSITE" id="PS50011">
    <property type="entry name" value="PROTEIN_KINASE_DOM"/>
    <property type="match status" value="1"/>
</dbReference>
<keyword evidence="1 7" id="KW-0808">Transferase</keyword>
<organism evidence="7 8">
    <name type="scientific">Simiduia curdlanivorans</name>
    <dbReference type="NCBI Taxonomy" id="1492769"/>
    <lineage>
        <taxon>Bacteria</taxon>
        <taxon>Pseudomonadati</taxon>
        <taxon>Pseudomonadota</taxon>
        <taxon>Gammaproteobacteria</taxon>
        <taxon>Cellvibrionales</taxon>
        <taxon>Cellvibrionaceae</taxon>
        <taxon>Simiduia</taxon>
    </lineage>
</organism>
<dbReference type="InterPro" id="IPR011009">
    <property type="entry name" value="Kinase-like_dom_sf"/>
</dbReference>
<evidence type="ECO:0000256" key="3">
    <source>
        <dbReference type="ARBA" id="ARBA00022777"/>
    </source>
</evidence>
<dbReference type="SUPFAM" id="SSF56112">
    <property type="entry name" value="Protein kinase-like (PK-like)"/>
    <property type="match status" value="1"/>
</dbReference>
<dbReference type="PROSITE" id="PS00108">
    <property type="entry name" value="PROTEIN_KINASE_ST"/>
    <property type="match status" value="1"/>
</dbReference>
<proteinExistence type="predicted"/>
<keyword evidence="5" id="KW-0812">Transmembrane</keyword>
<dbReference type="SMART" id="SM00220">
    <property type="entry name" value="S_TKc"/>
    <property type="match status" value="1"/>
</dbReference>
<dbReference type="RefSeq" id="WP_290264501.1">
    <property type="nucleotide sequence ID" value="NZ_JAUFQG010000006.1"/>
</dbReference>
<accession>A0ABV8UYG4</accession>
<feature type="transmembrane region" description="Helical" evidence="5">
    <location>
        <begin position="94"/>
        <end position="113"/>
    </location>
</feature>
<evidence type="ECO:0000256" key="5">
    <source>
        <dbReference type="SAM" id="Phobius"/>
    </source>
</evidence>
<comment type="caution">
    <text evidence="7">The sequence shown here is derived from an EMBL/GenBank/DDBJ whole genome shotgun (WGS) entry which is preliminary data.</text>
</comment>
<evidence type="ECO:0000256" key="2">
    <source>
        <dbReference type="ARBA" id="ARBA00022741"/>
    </source>
</evidence>
<evidence type="ECO:0000313" key="7">
    <source>
        <dbReference type="EMBL" id="MFC4360726.1"/>
    </source>
</evidence>
<dbReference type="InterPro" id="IPR008271">
    <property type="entry name" value="Ser/Thr_kinase_AS"/>
</dbReference>
<dbReference type="Pfam" id="PF00069">
    <property type="entry name" value="Pkinase"/>
    <property type="match status" value="1"/>
</dbReference>
<keyword evidence="8" id="KW-1185">Reference proteome</keyword>
<dbReference type="PANTHER" id="PTHR43289">
    <property type="entry name" value="MITOGEN-ACTIVATED PROTEIN KINASE KINASE KINASE 20-RELATED"/>
    <property type="match status" value="1"/>
</dbReference>
<dbReference type="InterPro" id="IPR000719">
    <property type="entry name" value="Prot_kinase_dom"/>
</dbReference>
<dbReference type="PANTHER" id="PTHR43289:SF6">
    <property type="entry name" value="SERINE_THREONINE-PROTEIN KINASE NEKL-3"/>
    <property type="match status" value="1"/>
</dbReference>
<dbReference type="Proteomes" id="UP001595840">
    <property type="component" value="Unassembled WGS sequence"/>
</dbReference>
<dbReference type="Gene3D" id="1.10.510.10">
    <property type="entry name" value="Transferase(Phosphotransferase) domain 1"/>
    <property type="match status" value="1"/>
</dbReference>
<evidence type="ECO:0000259" key="6">
    <source>
        <dbReference type="PROSITE" id="PS50011"/>
    </source>
</evidence>
<evidence type="ECO:0000256" key="1">
    <source>
        <dbReference type="ARBA" id="ARBA00022679"/>
    </source>
</evidence>
<protein>
    <submittedName>
        <fullName evidence="7">Serine/threonine-protein kinase</fullName>
        <ecNumber evidence="7">2.7.11.1</ecNumber>
    </submittedName>
</protein>
<evidence type="ECO:0000256" key="4">
    <source>
        <dbReference type="ARBA" id="ARBA00022840"/>
    </source>
</evidence>
<feature type="transmembrane region" description="Helical" evidence="5">
    <location>
        <begin position="39"/>
        <end position="64"/>
    </location>
</feature>
<keyword evidence="5" id="KW-0472">Membrane</keyword>
<name>A0ABV8UYG4_9GAMM</name>
<keyword evidence="3 7" id="KW-0418">Kinase</keyword>
<gene>
    <name evidence="7" type="ORF">ACFOX3_00360</name>
</gene>
<keyword evidence="2" id="KW-0547">Nucleotide-binding</keyword>
<evidence type="ECO:0000313" key="8">
    <source>
        <dbReference type="Proteomes" id="UP001595840"/>
    </source>
</evidence>
<dbReference type="EC" id="2.7.11.1" evidence="7"/>